<organism evidence="2">
    <name type="scientific">bioreactor metagenome</name>
    <dbReference type="NCBI Taxonomy" id="1076179"/>
    <lineage>
        <taxon>unclassified sequences</taxon>
        <taxon>metagenomes</taxon>
        <taxon>ecological metagenomes</taxon>
    </lineage>
</organism>
<dbReference type="GO" id="GO:0008765">
    <property type="term" value="F:UDP-N-acetylmuramoylalanyl-D-glutamate-2,6-diaminopimelate ligase activity"/>
    <property type="evidence" value="ECO:0007669"/>
    <property type="project" value="UniProtKB-EC"/>
</dbReference>
<sequence>MSNCLAALGATVGALGLDFAVAVNAIPSFTGIPGRMERIEMGQPFTAIVDFAHTPNALKVALETARPMTKGRVIAVFGSAGLRDVEKRKLMAAESVQQADITILTAEDPRTESLDGILEEMAQAATRQGGKENDNFIREPDRGLAIFKAVQMAQPDDLVIACGKGHEQSMCFGDTEYPWDDRTAMKAALAQLLHVEGPEMPKLPTSK</sequence>
<keyword evidence="2" id="KW-0436">Ligase</keyword>
<dbReference type="InterPro" id="IPR004101">
    <property type="entry name" value="Mur_ligase_C"/>
</dbReference>
<gene>
    <name evidence="2" type="primary">murE_49</name>
    <name evidence="2" type="ORF">SDC9_163292</name>
</gene>
<comment type="caution">
    <text evidence="2">The sequence shown here is derived from an EMBL/GenBank/DDBJ whole genome shotgun (WGS) entry which is preliminary data.</text>
</comment>
<evidence type="ECO:0000259" key="1">
    <source>
        <dbReference type="Pfam" id="PF02875"/>
    </source>
</evidence>
<dbReference type="EC" id="6.3.2.13" evidence="2"/>
<feature type="domain" description="Mur ligase C-terminal" evidence="1">
    <location>
        <begin position="34"/>
        <end position="165"/>
    </location>
</feature>
<dbReference type="SUPFAM" id="SSF53244">
    <property type="entry name" value="MurD-like peptide ligases, peptide-binding domain"/>
    <property type="match status" value="1"/>
</dbReference>
<dbReference type="AlphaFoldDB" id="A0A645FQH4"/>
<protein>
    <submittedName>
        <fullName evidence="2">UDP-N-acetylmuramoyl-L-alanyl-D-glutamate--2, 6-diaminopimelate ligase</fullName>
        <ecNumber evidence="2">6.3.2.13</ecNumber>
    </submittedName>
</protein>
<dbReference type="Gene3D" id="3.90.190.20">
    <property type="entry name" value="Mur ligase, C-terminal domain"/>
    <property type="match status" value="1"/>
</dbReference>
<dbReference type="PANTHER" id="PTHR23135:SF4">
    <property type="entry name" value="UDP-N-ACETYLMURAMOYL-L-ALANYL-D-GLUTAMATE--2,6-DIAMINOPIMELATE LIGASE MURE HOMOLOG, CHLOROPLASTIC"/>
    <property type="match status" value="1"/>
</dbReference>
<evidence type="ECO:0000313" key="2">
    <source>
        <dbReference type="EMBL" id="MPN15956.1"/>
    </source>
</evidence>
<name>A0A645FQH4_9ZZZZ</name>
<reference evidence="2" key="1">
    <citation type="submission" date="2019-08" db="EMBL/GenBank/DDBJ databases">
        <authorList>
            <person name="Kucharzyk K."/>
            <person name="Murdoch R.W."/>
            <person name="Higgins S."/>
            <person name="Loffler F."/>
        </authorList>
    </citation>
    <scope>NUCLEOTIDE SEQUENCE</scope>
</reference>
<dbReference type="Pfam" id="PF02875">
    <property type="entry name" value="Mur_ligase_C"/>
    <property type="match status" value="1"/>
</dbReference>
<dbReference type="PANTHER" id="PTHR23135">
    <property type="entry name" value="MUR LIGASE FAMILY MEMBER"/>
    <property type="match status" value="1"/>
</dbReference>
<dbReference type="EMBL" id="VSSQ01062842">
    <property type="protein sequence ID" value="MPN15956.1"/>
    <property type="molecule type" value="Genomic_DNA"/>
</dbReference>
<accession>A0A645FQH4</accession>
<proteinExistence type="predicted"/>
<dbReference type="InterPro" id="IPR036615">
    <property type="entry name" value="Mur_ligase_C_dom_sf"/>
</dbReference>